<keyword evidence="6" id="KW-1185">Reference proteome</keyword>
<evidence type="ECO:0000313" key="6">
    <source>
        <dbReference type="Proteomes" id="UP001412067"/>
    </source>
</evidence>
<accession>A0ABR2LKU3</accession>
<evidence type="ECO:0000256" key="3">
    <source>
        <dbReference type="ARBA" id="ARBA00022707"/>
    </source>
</evidence>
<dbReference type="EMBL" id="JBBWWR010000018">
    <property type="protein sequence ID" value="KAK8943678.1"/>
    <property type="molecule type" value="Genomic_DNA"/>
</dbReference>
<comment type="caution">
    <text evidence="5">The sequence shown here is derived from an EMBL/GenBank/DDBJ whole genome shotgun (WGS) entry which is preliminary data.</text>
</comment>
<evidence type="ECO:0000256" key="2">
    <source>
        <dbReference type="ARBA" id="ARBA00015736"/>
    </source>
</evidence>
<organism evidence="5 6">
    <name type="scientific">Platanthera guangdongensis</name>
    <dbReference type="NCBI Taxonomy" id="2320717"/>
    <lineage>
        <taxon>Eukaryota</taxon>
        <taxon>Viridiplantae</taxon>
        <taxon>Streptophyta</taxon>
        <taxon>Embryophyta</taxon>
        <taxon>Tracheophyta</taxon>
        <taxon>Spermatophyta</taxon>
        <taxon>Magnoliopsida</taxon>
        <taxon>Liliopsida</taxon>
        <taxon>Asparagales</taxon>
        <taxon>Orchidaceae</taxon>
        <taxon>Orchidoideae</taxon>
        <taxon>Orchideae</taxon>
        <taxon>Orchidinae</taxon>
        <taxon>Platanthera</taxon>
    </lineage>
</organism>
<evidence type="ECO:0000256" key="1">
    <source>
        <dbReference type="ARBA" id="ARBA00010603"/>
    </source>
</evidence>
<reference evidence="5 6" key="1">
    <citation type="journal article" date="2022" name="Nat. Plants">
        <title>Genomes of leafy and leafless Platanthera orchids illuminate the evolution of mycoheterotrophy.</title>
        <authorList>
            <person name="Li M.H."/>
            <person name="Liu K.W."/>
            <person name="Li Z."/>
            <person name="Lu H.C."/>
            <person name="Ye Q.L."/>
            <person name="Zhang D."/>
            <person name="Wang J.Y."/>
            <person name="Li Y.F."/>
            <person name="Zhong Z.M."/>
            <person name="Liu X."/>
            <person name="Yu X."/>
            <person name="Liu D.K."/>
            <person name="Tu X.D."/>
            <person name="Liu B."/>
            <person name="Hao Y."/>
            <person name="Liao X.Y."/>
            <person name="Jiang Y.T."/>
            <person name="Sun W.H."/>
            <person name="Chen J."/>
            <person name="Chen Y.Q."/>
            <person name="Ai Y."/>
            <person name="Zhai J.W."/>
            <person name="Wu S.S."/>
            <person name="Zhou Z."/>
            <person name="Hsiao Y.Y."/>
            <person name="Wu W.L."/>
            <person name="Chen Y.Y."/>
            <person name="Lin Y.F."/>
            <person name="Hsu J.L."/>
            <person name="Li C.Y."/>
            <person name="Wang Z.W."/>
            <person name="Zhao X."/>
            <person name="Zhong W.Y."/>
            <person name="Ma X.K."/>
            <person name="Ma L."/>
            <person name="Huang J."/>
            <person name="Chen G.Z."/>
            <person name="Huang M.Z."/>
            <person name="Huang L."/>
            <person name="Peng D.H."/>
            <person name="Luo Y.B."/>
            <person name="Zou S.Q."/>
            <person name="Chen S.P."/>
            <person name="Lan S."/>
            <person name="Tsai W.C."/>
            <person name="Van de Peer Y."/>
            <person name="Liu Z.J."/>
        </authorList>
    </citation>
    <scope>NUCLEOTIDE SEQUENCE [LARGE SCALE GENOMIC DNA]</scope>
    <source>
        <strain evidence="5">Lor288</strain>
    </source>
</reference>
<protein>
    <recommendedName>
        <fullName evidence="2">Dymeclin</fullName>
    </recommendedName>
</protein>
<comment type="similarity">
    <text evidence="1">Belongs to the dymeclin family.</text>
</comment>
<dbReference type="PANTHER" id="PTHR12895">
    <property type="entry name" value="DYMECLIN"/>
    <property type="match status" value="1"/>
</dbReference>
<evidence type="ECO:0000313" key="5">
    <source>
        <dbReference type="EMBL" id="KAK8943678.1"/>
    </source>
</evidence>
<dbReference type="PANTHER" id="PTHR12895:SF9">
    <property type="entry name" value="DYMECLIN"/>
    <property type="match status" value="1"/>
</dbReference>
<dbReference type="Pfam" id="PF09742">
    <property type="entry name" value="Dymeclin"/>
    <property type="match status" value="1"/>
</dbReference>
<keyword evidence="3" id="KW-0519">Myristate</keyword>
<dbReference type="InterPro" id="IPR019142">
    <property type="entry name" value="Dymeclin"/>
</dbReference>
<evidence type="ECO:0000256" key="4">
    <source>
        <dbReference type="ARBA" id="ARBA00023288"/>
    </source>
</evidence>
<keyword evidence="4" id="KW-0449">Lipoprotein</keyword>
<sequence length="231" mass="26324">MLLGETKSDRQALGMEADRVFGEINRPYLYPPNNFYISNRSQASIIFTSEAYPAKLAKLKNDKILNASVLQIGHTIADDMVVYAIMHRQEVFQPFKNHPRFHELLENMFIVLDFFSSRMDTYQVDGEWSVNKVLEVIIINSRSWRGERMKEEVGATPEPVPVGGDAHEVDIHSERLTLLRLIVAGQVPAGISALENYPQPQVHNQKVGEEKEFESLQQASIEHIVCQDMEV</sequence>
<gene>
    <name evidence="5" type="ORF">KSP40_PGU001027</name>
</gene>
<name>A0ABR2LKU3_9ASPA</name>
<proteinExistence type="inferred from homology"/>
<dbReference type="Proteomes" id="UP001412067">
    <property type="component" value="Unassembled WGS sequence"/>
</dbReference>